<sequence>MTHASLNRRIAITATLLGASGLSLATPAKGDGIKVLAAHPVAHAVTQRLLTGTSVRLERVAPQSLPPTRHTSYFAGRGAAALAAAAQSADAVVGLRSVWPEDPLFPLARRANIRIVEIDAAKPVDGALPGVSLQPGAPGEGQHAWLDPTNLGRMADIVAHDLKLLAPDSASHISAQLAAFKRDVVALTAKAGVALAQLEDVTVFSLSDRLDHFAAGFNLDLSGCDHRDDTAWEPDALKTLSQTLRDAEVVVVLHHREPATEVARAVREGGARLVVLSTVGMDPLAELASNVERLVQGLTPA</sequence>
<feature type="chain" id="PRO_5047297364" evidence="1">
    <location>
        <begin position="26"/>
        <end position="301"/>
    </location>
</feature>
<comment type="caution">
    <text evidence="2">The sequence shown here is derived from an EMBL/GenBank/DDBJ whole genome shotgun (WGS) entry which is preliminary data.</text>
</comment>
<dbReference type="RefSeq" id="WP_310311996.1">
    <property type="nucleotide sequence ID" value="NZ_JAVDWU010000001.1"/>
</dbReference>
<protein>
    <submittedName>
        <fullName evidence="2">ABC-type Zn uptake system ZnuABC Zn-binding protein ZnuA</fullName>
    </submittedName>
</protein>
<name>A0ABU1WI54_9BURK</name>
<dbReference type="PANTHER" id="PTHR42953">
    <property type="entry name" value="HIGH-AFFINITY ZINC UPTAKE SYSTEM PROTEIN ZNUA-RELATED"/>
    <property type="match status" value="1"/>
</dbReference>
<keyword evidence="1" id="KW-0732">Signal</keyword>
<evidence type="ECO:0000256" key="1">
    <source>
        <dbReference type="SAM" id="SignalP"/>
    </source>
</evidence>
<gene>
    <name evidence="2" type="ORF">J2W49_000881</name>
</gene>
<dbReference type="Pfam" id="PF01297">
    <property type="entry name" value="ZnuA"/>
    <property type="match status" value="1"/>
</dbReference>
<dbReference type="Proteomes" id="UP001265700">
    <property type="component" value="Unassembled WGS sequence"/>
</dbReference>
<dbReference type="Gene3D" id="3.40.50.1980">
    <property type="entry name" value="Nitrogenase molybdenum iron protein domain"/>
    <property type="match status" value="1"/>
</dbReference>
<evidence type="ECO:0000313" key="2">
    <source>
        <dbReference type="EMBL" id="MDR7148953.1"/>
    </source>
</evidence>
<dbReference type="InterPro" id="IPR006127">
    <property type="entry name" value="ZnuA-like"/>
</dbReference>
<proteinExistence type="predicted"/>
<reference evidence="2 3" key="1">
    <citation type="submission" date="2023-07" db="EMBL/GenBank/DDBJ databases">
        <title>Sorghum-associated microbial communities from plants grown in Nebraska, USA.</title>
        <authorList>
            <person name="Schachtman D."/>
        </authorList>
    </citation>
    <scope>NUCLEOTIDE SEQUENCE [LARGE SCALE GENOMIC DNA]</scope>
    <source>
        <strain evidence="2 3">4249</strain>
    </source>
</reference>
<dbReference type="SUPFAM" id="SSF53807">
    <property type="entry name" value="Helical backbone' metal receptor"/>
    <property type="match status" value="1"/>
</dbReference>
<dbReference type="PANTHER" id="PTHR42953:SF4">
    <property type="entry name" value="METAL ABC TRANSPORTER SUBSTRATE-BINDING PROTEIN"/>
    <property type="match status" value="1"/>
</dbReference>
<organism evidence="2 3">
    <name type="scientific">Hydrogenophaga palleronii</name>
    <dbReference type="NCBI Taxonomy" id="65655"/>
    <lineage>
        <taxon>Bacteria</taxon>
        <taxon>Pseudomonadati</taxon>
        <taxon>Pseudomonadota</taxon>
        <taxon>Betaproteobacteria</taxon>
        <taxon>Burkholderiales</taxon>
        <taxon>Comamonadaceae</taxon>
        <taxon>Hydrogenophaga</taxon>
    </lineage>
</organism>
<dbReference type="InterPro" id="IPR050492">
    <property type="entry name" value="Bact_metal-bind_prot9"/>
</dbReference>
<dbReference type="EMBL" id="JAVDWU010000001">
    <property type="protein sequence ID" value="MDR7148953.1"/>
    <property type="molecule type" value="Genomic_DNA"/>
</dbReference>
<accession>A0ABU1WI54</accession>
<evidence type="ECO:0000313" key="3">
    <source>
        <dbReference type="Proteomes" id="UP001265700"/>
    </source>
</evidence>
<feature type="signal peptide" evidence="1">
    <location>
        <begin position="1"/>
        <end position="25"/>
    </location>
</feature>
<keyword evidence="3" id="KW-1185">Reference proteome</keyword>